<proteinExistence type="predicted"/>
<sequence>MATSRTAMMYNHIPARSPSRRLTCDVILLEAALLQTFSSRWPPAVLDQLSHVVIDILMLPGLSISKKDYVGLRIELTSARVGETYRHETPNKIQGRC</sequence>
<dbReference type="AlphaFoldDB" id="A0A6A4T8D4"/>
<name>A0A6A4T8D4_SCOMX</name>
<organism evidence="1 2">
    <name type="scientific">Scophthalmus maximus</name>
    <name type="common">Turbot</name>
    <name type="synonym">Psetta maxima</name>
    <dbReference type="NCBI Taxonomy" id="52904"/>
    <lineage>
        <taxon>Eukaryota</taxon>
        <taxon>Metazoa</taxon>
        <taxon>Chordata</taxon>
        <taxon>Craniata</taxon>
        <taxon>Vertebrata</taxon>
        <taxon>Euteleostomi</taxon>
        <taxon>Actinopterygii</taxon>
        <taxon>Neopterygii</taxon>
        <taxon>Teleostei</taxon>
        <taxon>Neoteleostei</taxon>
        <taxon>Acanthomorphata</taxon>
        <taxon>Carangaria</taxon>
        <taxon>Pleuronectiformes</taxon>
        <taxon>Pleuronectoidei</taxon>
        <taxon>Scophthalmidae</taxon>
        <taxon>Scophthalmus</taxon>
    </lineage>
</organism>
<dbReference type="Proteomes" id="UP000438429">
    <property type="component" value="Unassembled WGS sequence"/>
</dbReference>
<comment type="caution">
    <text evidence="1">The sequence shown here is derived from an EMBL/GenBank/DDBJ whole genome shotgun (WGS) entry which is preliminary data.</text>
</comment>
<evidence type="ECO:0000313" key="1">
    <source>
        <dbReference type="EMBL" id="KAF0042597.1"/>
    </source>
</evidence>
<dbReference type="EMBL" id="VEVO01000005">
    <property type="protein sequence ID" value="KAF0042597.1"/>
    <property type="molecule type" value="Genomic_DNA"/>
</dbReference>
<reference evidence="1 2" key="1">
    <citation type="submission" date="2019-06" db="EMBL/GenBank/DDBJ databases">
        <title>Draft genomes of female and male turbot (Scophthalmus maximus).</title>
        <authorList>
            <person name="Xu H."/>
            <person name="Xu X.-W."/>
            <person name="Shao C."/>
            <person name="Chen S."/>
        </authorList>
    </citation>
    <scope>NUCLEOTIDE SEQUENCE [LARGE SCALE GENOMIC DNA]</scope>
    <source>
        <strain evidence="1">Ysfricsl-2016a</strain>
        <tissue evidence="1">Blood</tissue>
    </source>
</reference>
<evidence type="ECO:0000313" key="2">
    <source>
        <dbReference type="Proteomes" id="UP000438429"/>
    </source>
</evidence>
<accession>A0A6A4T8D4</accession>
<protein>
    <submittedName>
        <fullName evidence="1">Uncharacterized protein</fullName>
    </submittedName>
</protein>
<gene>
    <name evidence="1" type="ORF">F2P81_006129</name>
</gene>